<dbReference type="InterPro" id="IPR004089">
    <property type="entry name" value="MCPsignal_dom"/>
</dbReference>
<dbReference type="Gene3D" id="1.10.287.950">
    <property type="entry name" value="Methyl-accepting chemotaxis protein"/>
    <property type="match status" value="1"/>
</dbReference>
<dbReference type="GO" id="GO:0004888">
    <property type="term" value="F:transmembrane signaling receptor activity"/>
    <property type="evidence" value="ECO:0007669"/>
    <property type="project" value="InterPro"/>
</dbReference>
<accession>A0A1H8M4C3</accession>
<dbReference type="Pfam" id="PF00015">
    <property type="entry name" value="MCPsignal"/>
    <property type="match status" value="1"/>
</dbReference>
<dbReference type="RefSeq" id="WP_177178245.1">
    <property type="nucleotide sequence ID" value="NZ_FODJ01000004.1"/>
</dbReference>
<dbReference type="SMART" id="SM00283">
    <property type="entry name" value="MA"/>
    <property type="match status" value="1"/>
</dbReference>
<feature type="transmembrane region" description="Helical" evidence="4">
    <location>
        <begin position="46"/>
        <end position="67"/>
    </location>
</feature>
<feature type="domain" description="Methyl-accepting transducer" evidence="5">
    <location>
        <begin position="112"/>
        <end position="348"/>
    </location>
</feature>
<dbReference type="GO" id="GO:0016020">
    <property type="term" value="C:membrane"/>
    <property type="evidence" value="ECO:0007669"/>
    <property type="project" value="InterPro"/>
</dbReference>
<keyword evidence="4" id="KW-0472">Membrane</keyword>
<keyword evidence="7" id="KW-1185">Reference proteome</keyword>
<gene>
    <name evidence="6" type="ORF">SAMN04488134_10422</name>
</gene>
<keyword evidence="1 3" id="KW-0807">Transducer</keyword>
<evidence type="ECO:0000259" key="5">
    <source>
        <dbReference type="PROSITE" id="PS50111"/>
    </source>
</evidence>
<keyword evidence="4" id="KW-0812">Transmembrane</keyword>
<evidence type="ECO:0000256" key="4">
    <source>
        <dbReference type="SAM" id="Phobius"/>
    </source>
</evidence>
<dbReference type="CDD" id="cd11386">
    <property type="entry name" value="MCP_signal"/>
    <property type="match status" value="1"/>
</dbReference>
<name>A0A1H8M4C3_9BACI</name>
<evidence type="ECO:0000313" key="7">
    <source>
        <dbReference type="Proteomes" id="UP000199300"/>
    </source>
</evidence>
<comment type="similarity">
    <text evidence="2">Belongs to the methyl-accepting chemotaxis (MCP) protein family.</text>
</comment>
<feature type="transmembrane region" description="Helical" evidence="4">
    <location>
        <begin position="17"/>
        <end position="40"/>
    </location>
</feature>
<dbReference type="SUPFAM" id="SSF58104">
    <property type="entry name" value="Methyl-accepting chemotaxis protein (MCP) signaling domain"/>
    <property type="match status" value="1"/>
</dbReference>
<dbReference type="GO" id="GO:0006935">
    <property type="term" value="P:chemotaxis"/>
    <property type="evidence" value="ECO:0007669"/>
    <property type="project" value="InterPro"/>
</dbReference>
<dbReference type="Proteomes" id="UP000199300">
    <property type="component" value="Unassembled WGS sequence"/>
</dbReference>
<evidence type="ECO:0000256" key="2">
    <source>
        <dbReference type="ARBA" id="ARBA00029447"/>
    </source>
</evidence>
<dbReference type="GO" id="GO:0007165">
    <property type="term" value="P:signal transduction"/>
    <property type="evidence" value="ECO:0007669"/>
    <property type="project" value="UniProtKB-KW"/>
</dbReference>
<dbReference type="PANTHER" id="PTHR32089">
    <property type="entry name" value="METHYL-ACCEPTING CHEMOTAXIS PROTEIN MCPB"/>
    <property type="match status" value="1"/>
</dbReference>
<sequence>MKNDSVLTVKKNAKRNFIVYSICMAILPMITMVTIVDLLSLSLTNIYFIIGAVLVILVVITLAFLFAKALFKEKGTIEADESKPLEEAVGHDQDTKALTSQTATVANQLMSTTKESSDAVSEISQTMQEMASGADAQANEIHEINQTSGQIFFSLQEIVESISFVSETSKQAIGQSSEGDKAVEKIMSQMDLIADQVGQSIEVVHQLDQKTNQVGDILSLITDISNQTNLLALNAAIEAARAGEHGKGFSVVADEVRKLAEQTNDATNKTQGLIQEIQVGTSQVIEVITKGGQSIKDGAQLNENVKKVFHNIAGNVNEVDEFIQDLNAAIGDVTSNMKQVNSSIEKVSEEVSNSNGNIENIVAVIEQLNASMQEVASSSDLLSNIANKLNDQINE</sequence>
<keyword evidence="4" id="KW-1133">Transmembrane helix</keyword>
<dbReference type="STRING" id="872970.SAMN04488134_10422"/>
<dbReference type="PRINTS" id="PR00260">
    <property type="entry name" value="CHEMTRNSDUCR"/>
</dbReference>
<evidence type="ECO:0000256" key="1">
    <source>
        <dbReference type="ARBA" id="ARBA00023224"/>
    </source>
</evidence>
<dbReference type="PANTHER" id="PTHR32089:SF112">
    <property type="entry name" value="LYSOZYME-LIKE PROTEIN-RELATED"/>
    <property type="match status" value="1"/>
</dbReference>
<protein>
    <submittedName>
        <fullName evidence="6">Methyl-accepting chemotaxis protein (MCP) signalling domain-containing protein</fullName>
    </submittedName>
</protein>
<evidence type="ECO:0000313" key="6">
    <source>
        <dbReference type="EMBL" id="SEO12028.1"/>
    </source>
</evidence>
<dbReference type="AlphaFoldDB" id="A0A1H8M4C3"/>
<dbReference type="PROSITE" id="PS50111">
    <property type="entry name" value="CHEMOTAXIS_TRANSDUC_2"/>
    <property type="match status" value="1"/>
</dbReference>
<organism evidence="6 7">
    <name type="scientific">Amphibacillus marinus</name>
    <dbReference type="NCBI Taxonomy" id="872970"/>
    <lineage>
        <taxon>Bacteria</taxon>
        <taxon>Bacillati</taxon>
        <taxon>Bacillota</taxon>
        <taxon>Bacilli</taxon>
        <taxon>Bacillales</taxon>
        <taxon>Bacillaceae</taxon>
        <taxon>Amphibacillus</taxon>
    </lineage>
</organism>
<dbReference type="EMBL" id="FODJ01000004">
    <property type="protein sequence ID" value="SEO12028.1"/>
    <property type="molecule type" value="Genomic_DNA"/>
</dbReference>
<reference evidence="6 7" key="1">
    <citation type="submission" date="2016-10" db="EMBL/GenBank/DDBJ databases">
        <authorList>
            <person name="de Groot N.N."/>
        </authorList>
    </citation>
    <scope>NUCLEOTIDE SEQUENCE [LARGE SCALE GENOMIC DNA]</scope>
    <source>
        <strain evidence="6 7">CGMCC 1.10434</strain>
    </source>
</reference>
<evidence type="ECO:0000256" key="3">
    <source>
        <dbReference type="PROSITE-ProRule" id="PRU00284"/>
    </source>
</evidence>
<dbReference type="InterPro" id="IPR004090">
    <property type="entry name" value="Chemotax_Me-accpt_rcpt"/>
</dbReference>
<proteinExistence type="inferred from homology"/>